<feature type="transmembrane region" description="Helical" evidence="1">
    <location>
        <begin position="80"/>
        <end position="99"/>
    </location>
</feature>
<name>A0A437MTG8_9SPHI</name>
<keyword evidence="3" id="KW-1185">Reference proteome</keyword>
<feature type="transmembrane region" description="Helical" evidence="1">
    <location>
        <begin position="46"/>
        <end position="68"/>
    </location>
</feature>
<evidence type="ECO:0000256" key="1">
    <source>
        <dbReference type="SAM" id="Phobius"/>
    </source>
</evidence>
<protein>
    <submittedName>
        <fullName evidence="2">Uncharacterized protein</fullName>
    </submittedName>
</protein>
<dbReference type="AlphaFoldDB" id="A0A437MTG8"/>
<evidence type="ECO:0000313" key="2">
    <source>
        <dbReference type="EMBL" id="RVU00957.1"/>
    </source>
</evidence>
<comment type="caution">
    <text evidence="2">The sequence shown here is derived from an EMBL/GenBank/DDBJ whole genome shotgun (WGS) entry which is preliminary data.</text>
</comment>
<feature type="transmembrane region" description="Helical" evidence="1">
    <location>
        <begin position="20"/>
        <end position="40"/>
    </location>
</feature>
<dbReference type="Proteomes" id="UP000282759">
    <property type="component" value="Unassembled WGS sequence"/>
</dbReference>
<accession>A0A437MTG8</accession>
<dbReference type="EMBL" id="SACK01000003">
    <property type="protein sequence ID" value="RVU00957.1"/>
    <property type="molecule type" value="Genomic_DNA"/>
</dbReference>
<sequence length="107" mass="12602">MSQSPPDLYNYHKSQKYFRYILIATVGILLVTQLVAQINIHPIVNSLFIVIPFFVVVIGTITGFYYLVMSFVRRETFRKARMLYAFGYVFFMLIVYAFTKDIVFHLL</sequence>
<proteinExistence type="predicted"/>
<keyword evidence="1" id="KW-0812">Transmembrane</keyword>
<organism evidence="2 3">
    <name type="scientific">Mucilaginibacter limnophilus</name>
    <dbReference type="NCBI Taxonomy" id="1932778"/>
    <lineage>
        <taxon>Bacteria</taxon>
        <taxon>Pseudomonadati</taxon>
        <taxon>Bacteroidota</taxon>
        <taxon>Sphingobacteriia</taxon>
        <taxon>Sphingobacteriales</taxon>
        <taxon>Sphingobacteriaceae</taxon>
        <taxon>Mucilaginibacter</taxon>
    </lineage>
</organism>
<keyword evidence="1" id="KW-0472">Membrane</keyword>
<keyword evidence="1" id="KW-1133">Transmembrane helix</keyword>
<evidence type="ECO:0000313" key="3">
    <source>
        <dbReference type="Proteomes" id="UP000282759"/>
    </source>
</evidence>
<reference evidence="2 3" key="1">
    <citation type="submission" date="2019-01" db="EMBL/GenBank/DDBJ databases">
        <authorList>
            <person name="Chen W.-M."/>
        </authorList>
    </citation>
    <scope>NUCLEOTIDE SEQUENCE [LARGE SCALE GENOMIC DNA]</scope>
    <source>
        <strain evidence="2 3">YBJ-36</strain>
    </source>
</reference>
<gene>
    <name evidence="2" type="ORF">EOD41_10010</name>
</gene>